<accession>A0A7C4CH73</accession>
<protein>
    <recommendedName>
        <fullName evidence="4">Phosphoenolpyruvate carboxykinase</fullName>
    </recommendedName>
</protein>
<keyword evidence="1" id="KW-0547">Nucleotide-binding</keyword>
<dbReference type="AlphaFoldDB" id="A0A7C4CH73"/>
<comment type="caution">
    <text evidence="3">The sequence shown here is derived from an EMBL/GenBank/DDBJ whole genome shotgun (WGS) entry which is preliminary data.</text>
</comment>
<name>A0A7C4CH73_9BACT</name>
<organism evidence="3">
    <name type="scientific">Fervidobacterium thailandense</name>
    <dbReference type="NCBI Taxonomy" id="1008305"/>
    <lineage>
        <taxon>Bacteria</taxon>
        <taxon>Thermotogati</taxon>
        <taxon>Thermotogota</taxon>
        <taxon>Thermotogae</taxon>
        <taxon>Thermotogales</taxon>
        <taxon>Fervidobacteriaceae</taxon>
        <taxon>Fervidobacterium</taxon>
    </lineage>
</organism>
<proteinExistence type="predicted"/>
<reference evidence="3" key="1">
    <citation type="journal article" date="2020" name="mSystems">
        <title>Genome- and Community-Level Interaction Insights into Carbon Utilization and Element Cycling Functions of Hydrothermarchaeota in Hydrothermal Sediment.</title>
        <authorList>
            <person name="Zhou Z."/>
            <person name="Liu Y."/>
            <person name="Xu W."/>
            <person name="Pan J."/>
            <person name="Luo Z.H."/>
            <person name="Li M."/>
        </authorList>
    </citation>
    <scope>NUCLEOTIDE SEQUENCE [LARGE SCALE GENOMIC DNA]</scope>
    <source>
        <strain evidence="3">SpSt-609</strain>
    </source>
</reference>
<dbReference type="EMBL" id="DSZY01000035">
    <property type="protein sequence ID" value="HGU41069.1"/>
    <property type="molecule type" value="Genomic_DNA"/>
</dbReference>
<dbReference type="GO" id="GO:0004611">
    <property type="term" value="F:phosphoenolpyruvate carboxykinase activity"/>
    <property type="evidence" value="ECO:0007669"/>
    <property type="project" value="InterPro"/>
</dbReference>
<dbReference type="GO" id="GO:0006094">
    <property type="term" value="P:gluconeogenesis"/>
    <property type="evidence" value="ECO:0007669"/>
    <property type="project" value="InterPro"/>
</dbReference>
<sequence length="583" mass="66447">MGGILVDKPSRTVIVDGSIVYTDSSEILSSSGFEKLLLEYIEILRERNSPLLRALEAFRVGDEYHIRHIVEYIHLLTLRNVRDITTIINYVNPEDFAKFIESFYTFWRNKHRFMIKRESYTLDPTRRTSIVFTATMVAEEFKNLIRNLYRTVMKNITVDDSTVIVRQLPSGAQVTFLVDNLNVEKPKLTRFKSVPTIWGAIFDPPVIFYTRSNKRKGVLPVVDEPVLEKIKLEKSTGEWYHVPILVGDLLMYVYVHKEFLCHAAGLGNLFQFADIRSIEQNEVCGVLIFGLMPEEIPDFKPAWKNGVIFNEGEFYVGIIPAIDENDYFGYMKKTILTLHNLYRIDQGKLPIHGSMARIVLKNGKSAVAMFVGDSGAGKSETLDALNRLDEVAYVDVIIDDMGCLDIINGRVVAYGTETGAFVRLDDLPPGYAYYTMDRSIFMNPDKINARVIVPFNNYKDIITPTPIDFFFYANNYTEVKEDSERIVFFSSVEEAIKVFSAGKRMSKGTTSEEGMTESYFANPFGAVQRQQVHHKIAEQFLTKMFETGVHVGEIRTMLGVEGYEKEGTQLAARALLKLIEKVK</sequence>
<dbReference type="Gene3D" id="3.40.449.10">
    <property type="entry name" value="Phosphoenolpyruvate Carboxykinase, domain 1"/>
    <property type="match status" value="1"/>
</dbReference>
<dbReference type="GO" id="GO:0017076">
    <property type="term" value="F:purine nucleotide binding"/>
    <property type="evidence" value="ECO:0007669"/>
    <property type="project" value="InterPro"/>
</dbReference>
<dbReference type="InterPro" id="IPR013035">
    <property type="entry name" value="PEP_carboxykinase_C"/>
</dbReference>
<dbReference type="InterPro" id="IPR008210">
    <property type="entry name" value="PEP_carboxykinase_N"/>
</dbReference>
<evidence type="ECO:0000256" key="2">
    <source>
        <dbReference type="ARBA" id="ARBA00023239"/>
    </source>
</evidence>
<keyword evidence="2" id="KW-0456">Lyase</keyword>
<evidence type="ECO:0000256" key="1">
    <source>
        <dbReference type="ARBA" id="ARBA00022741"/>
    </source>
</evidence>
<evidence type="ECO:0008006" key="4">
    <source>
        <dbReference type="Google" id="ProtNLM"/>
    </source>
</evidence>
<gene>
    <name evidence="3" type="ORF">ENT77_07725</name>
</gene>
<dbReference type="SUPFAM" id="SSF53795">
    <property type="entry name" value="PEP carboxykinase-like"/>
    <property type="match status" value="1"/>
</dbReference>
<dbReference type="Gene3D" id="3.90.228.20">
    <property type="match status" value="1"/>
</dbReference>
<evidence type="ECO:0000313" key="3">
    <source>
        <dbReference type="EMBL" id="HGU41069.1"/>
    </source>
</evidence>